<evidence type="ECO:0000313" key="3">
    <source>
        <dbReference type="Proteomes" id="UP001304671"/>
    </source>
</evidence>
<keyword evidence="3" id="KW-1185">Reference proteome</keyword>
<reference evidence="2 3" key="1">
    <citation type="submission" date="2023-12" db="EMBL/GenBank/DDBJ databases">
        <title>Novel species of the genus Arcicella isolated from rivers.</title>
        <authorList>
            <person name="Lu H."/>
        </authorList>
    </citation>
    <scope>NUCLEOTIDE SEQUENCE [LARGE SCALE GENOMIC DNA]</scope>
    <source>
        <strain evidence="2 3">LMG 21963</strain>
    </source>
</reference>
<feature type="transmembrane region" description="Helical" evidence="1">
    <location>
        <begin position="12"/>
        <end position="30"/>
    </location>
</feature>
<sequence length="60" mass="7247">MKLKKRWITRIWRIFVTKIVSVAFSISTFLKSPIGLKMFDLLLLLTTFYVKNYHDLFSNY</sequence>
<gene>
    <name evidence="2" type="ORF">VB264_05140</name>
</gene>
<keyword evidence="1" id="KW-0472">Membrane</keyword>
<evidence type="ECO:0000256" key="1">
    <source>
        <dbReference type="SAM" id="Phobius"/>
    </source>
</evidence>
<dbReference type="Proteomes" id="UP001304671">
    <property type="component" value="Unassembled WGS sequence"/>
</dbReference>
<dbReference type="EMBL" id="JAYFUL010000006">
    <property type="protein sequence ID" value="MEA5257161.1"/>
    <property type="molecule type" value="Genomic_DNA"/>
</dbReference>
<proteinExistence type="predicted"/>
<comment type="caution">
    <text evidence="2">The sequence shown here is derived from an EMBL/GenBank/DDBJ whole genome shotgun (WGS) entry which is preliminary data.</text>
</comment>
<organism evidence="2 3">
    <name type="scientific">Arcicella aquatica</name>
    <dbReference type="NCBI Taxonomy" id="217141"/>
    <lineage>
        <taxon>Bacteria</taxon>
        <taxon>Pseudomonadati</taxon>
        <taxon>Bacteroidota</taxon>
        <taxon>Cytophagia</taxon>
        <taxon>Cytophagales</taxon>
        <taxon>Flectobacillaceae</taxon>
        <taxon>Arcicella</taxon>
    </lineage>
</organism>
<keyword evidence="1" id="KW-1133">Transmembrane helix</keyword>
<name>A0ABU5QJB1_9BACT</name>
<accession>A0ABU5QJB1</accession>
<dbReference type="RefSeq" id="WP_323247351.1">
    <property type="nucleotide sequence ID" value="NZ_JAYFUL010000006.1"/>
</dbReference>
<evidence type="ECO:0000313" key="2">
    <source>
        <dbReference type="EMBL" id="MEA5257161.1"/>
    </source>
</evidence>
<protein>
    <submittedName>
        <fullName evidence="2">Uncharacterized protein</fullName>
    </submittedName>
</protein>
<keyword evidence="1" id="KW-0812">Transmembrane</keyword>